<dbReference type="NCBIfam" id="NF002528">
    <property type="entry name" value="PRK01966.1-4"/>
    <property type="match status" value="1"/>
</dbReference>
<dbReference type="InterPro" id="IPR011095">
    <property type="entry name" value="Dala_Dala_lig_C"/>
</dbReference>
<evidence type="ECO:0000256" key="2">
    <source>
        <dbReference type="ARBA" id="ARBA00004496"/>
    </source>
</evidence>
<comment type="pathway">
    <text evidence="14">Cell wall biogenesis; peptidoglycan biosynthesis.</text>
</comment>
<dbReference type="GO" id="GO:0008360">
    <property type="term" value="P:regulation of cell shape"/>
    <property type="evidence" value="ECO:0007669"/>
    <property type="project" value="UniProtKB-KW"/>
</dbReference>
<evidence type="ECO:0000313" key="19">
    <source>
        <dbReference type="EMBL" id="GBF34959.1"/>
    </source>
</evidence>
<dbReference type="InterPro" id="IPR005905">
    <property type="entry name" value="D_ala_D_ala"/>
</dbReference>
<feature type="binding site" evidence="16">
    <location>
        <position position="276"/>
    </location>
    <ligand>
        <name>Mg(2+)</name>
        <dbReference type="ChEBI" id="CHEBI:18420"/>
        <label>2</label>
    </ligand>
</feature>
<feature type="active site" evidence="15">
    <location>
        <position position="151"/>
    </location>
</feature>
<keyword evidence="10 14" id="KW-0133">Cell shape</keyword>
<feature type="domain" description="ATP-grasp" evidence="18">
    <location>
        <begin position="101"/>
        <end position="307"/>
    </location>
</feature>
<sequence length="312" mass="33337">MSVKIGVLLGGRSAEREVSLRTGGAIYNALVNKGYDAVKIDVAGDFVGQLKNENITLAFLALHGPYGEDGTIQGLLEMLGIPYTGSGVLSSAMCMNKIATKKILIYEGLPTPDFLVVDVNTCREKGMQTAVKEILGIISLPLVVKAPTQGSTIGITFAKEAKDVAPALEEAFKYGREALVEKMIGGIEITSSVLGNDNPVALPLIEIVSATGVYDYTAKYTAGLSDHIIPPRIPAEIQETIKNLAVKTFKALGCRGLARVDFILDPEGKAYILEVNTIPGMTETSLYPDSARAAGIEFDDLAERLVNFALER</sequence>
<reference evidence="20" key="1">
    <citation type="submission" date="2018-02" db="EMBL/GenBank/DDBJ databases">
        <title>Genome sequence of Desulfocucumis palustris strain NAW-5.</title>
        <authorList>
            <person name="Watanabe M."/>
            <person name="Kojima H."/>
            <person name="Fukui M."/>
        </authorList>
    </citation>
    <scope>NUCLEOTIDE SEQUENCE [LARGE SCALE GENOMIC DNA]</scope>
    <source>
        <strain evidence="20">NAW-5</strain>
    </source>
</reference>
<dbReference type="GO" id="GO:0046872">
    <property type="term" value="F:metal ion binding"/>
    <property type="evidence" value="ECO:0007669"/>
    <property type="project" value="UniProtKB-KW"/>
</dbReference>
<dbReference type="UniPathway" id="UPA00219"/>
<comment type="caution">
    <text evidence="19">The sequence shown here is derived from an EMBL/GenBank/DDBJ whole genome shotgun (WGS) entry which is preliminary data.</text>
</comment>
<evidence type="ECO:0000256" key="8">
    <source>
        <dbReference type="ARBA" id="ARBA00022840"/>
    </source>
</evidence>
<keyword evidence="9 16" id="KW-0460">Magnesium</keyword>
<evidence type="ECO:0000256" key="1">
    <source>
        <dbReference type="ARBA" id="ARBA00001936"/>
    </source>
</evidence>
<evidence type="ECO:0000256" key="3">
    <source>
        <dbReference type="ARBA" id="ARBA00010871"/>
    </source>
</evidence>
<dbReference type="GO" id="GO:0005524">
    <property type="term" value="F:ATP binding"/>
    <property type="evidence" value="ECO:0007669"/>
    <property type="project" value="UniProtKB-UniRule"/>
</dbReference>
<keyword evidence="11 14" id="KW-0573">Peptidoglycan synthesis</keyword>
<evidence type="ECO:0000256" key="14">
    <source>
        <dbReference type="HAMAP-Rule" id="MF_00047"/>
    </source>
</evidence>
<organism evidence="19 20">
    <name type="scientific">Desulfocucumis palustris</name>
    <dbReference type="NCBI Taxonomy" id="1898651"/>
    <lineage>
        <taxon>Bacteria</taxon>
        <taxon>Bacillati</taxon>
        <taxon>Bacillota</taxon>
        <taxon>Clostridia</taxon>
        <taxon>Eubacteriales</taxon>
        <taxon>Desulfocucumaceae</taxon>
        <taxon>Desulfocucumis</taxon>
    </lineage>
</organism>
<feature type="active site" evidence="15">
    <location>
        <position position="15"/>
    </location>
</feature>
<keyword evidence="20" id="KW-1185">Reference proteome</keyword>
<evidence type="ECO:0000256" key="12">
    <source>
        <dbReference type="ARBA" id="ARBA00023211"/>
    </source>
</evidence>
<dbReference type="RefSeq" id="WP_104373107.1">
    <property type="nucleotide sequence ID" value="NZ_BFAV01000155.1"/>
</dbReference>
<dbReference type="EMBL" id="BFAV01000155">
    <property type="protein sequence ID" value="GBF34959.1"/>
    <property type="molecule type" value="Genomic_DNA"/>
</dbReference>
<dbReference type="InterPro" id="IPR000291">
    <property type="entry name" value="D-Ala_lig_Van_CS"/>
</dbReference>
<evidence type="ECO:0000256" key="5">
    <source>
        <dbReference type="ARBA" id="ARBA00022598"/>
    </source>
</evidence>
<keyword evidence="6 16" id="KW-0479">Metal-binding</keyword>
<comment type="similarity">
    <text evidence="3 14">Belongs to the D-alanine--D-alanine ligase family.</text>
</comment>
<dbReference type="AlphaFoldDB" id="A0A2L2XF29"/>
<dbReference type="PROSITE" id="PS50975">
    <property type="entry name" value="ATP_GRASP"/>
    <property type="match status" value="1"/>
</dbReference>
<protein>
    <recommendedName>
        <fullName evidence="14">D-alanine--D-alanine ligase</fullName>
        <ecNumber evidence="14">6.3.2.4</ecNumber>
    </recommendedName>
    <alternativeName>
        <fullName evidence="14">D-Ala-D-Ala ligase</fullName>
    </alternativeName>
    <alternativeName>
        <fullName evidence="14">D-alanylalanine synthetase</fullName>
    </alternativeName>
</protein>
<dbReference type="GO" id="GO:0005737">
    <property type="term" value="C:cytoplasm"/>
    <property type="evidence" value="ECO:0007669"/>
    <property type="project" value="UniProtKB-SubCell"/>
</dbReference>
<evidence type="ECO:0000259" key="18">
    <source>
        <dbReference type="PROSITE" id="PS50975"/>
    </source>
</evidence>
<evidence type="ECO:0000256" key="11">
    <source>
        <dbReference type="ARBA" id="ARBA00022984"/>
    </source>
</evidence>
<dbReference type="Gene3D" id="3.40.50.20">
    <property type="match status" value="1"/>
</dbReference>
<dbReference type="OrthoDB" id="9813261at2"/>
<evidence type="ECO:0000256" key="17">
    <source>
        <dbReference type="PROSITE-ProRule" id="PRU00409"/>
    </source>
</evidence>
<comment type="catalytic activity">
    <reaction evidence="14">
        <text>2 D-alanine + ATP = D-alanyl-D-alanine + ADP + phosphate + H(+)</text>
        <dbReference type="Rhea" id="RHEA:11224"/>
        <dbReference type="ChEBI" id="CHEBI:15378"/>
        <dbReference type="ChEBI" id="CHEBI:30616"/>
        <dbReference type="ChEBI" id="CHEBI:43474"/>
        <dbReference type="ChEBI" id="CHEBI:57416"/>
        <dbReference type="ChEBI" id="CHEBI:57822"/>
        <dbReference type="ChEBI" id="CHEBI:456216"/>
        <dbReference type="EC" id="6.3.2.4"/>
    </reaction>
</comment>
<dbReference type="FunFam" id="3.30.470.20:FF:000008">
    <property type="entry name" value="D-alanine--D-alanine ligase"/>
    <property type="match status" value="1"/>
</dbReference>
<dbReference type="SUPFAM" id="SSF56059">
    <property type="entry name" value="Glutathione synthetase ATP-binding domain-like"/>
    <property type="match status" value="1"/>
</dbReference>
<dbReference type="InterPro" id="IPR013815">
    <property type="entry name" value="ATP_grasp_subdomain_1"/>
</dbReference>
<keyword evidence="13 14" id="KW-0961">Cell wall biogenesis/degradation</keyword>
<gene>
    <name evidence="14" type="primary">ddl</name>
    <name evidence="19" type="ORF">DCCM_4079</name>
</gene>
<evidence type="ECO:0000256" key="9">
    <source>
        <dbReference type="ARBA" id="ARBA00022842"/>
    </source>
</evidence>
<dbReference type="EC" id="6.3.2.4" evidence="14"/>
<feature type="binding site" evidence="16">
    <location>
        <position position="261"/>
    </location>
    <ligand>
        <name>Mg(2+)</name>
        <dbReference type="ChEBI" id="CHEBI:18420"/>
        <label>1</label>
    </ligand>
</feature>
<keyword evidence="5 14" id="KW-0436">Ligase</keyword>
<evidence type="ECO:0000256" key="4">
    <source>
        <dbReference type="ARBA" id="ARBA00022490"/>
    </source>
</evidence>
<dbReference type="PROSITE" id="PS00843">
    <property type="entry name" value="DALA_DALA_LIGASE_1"/>
    <property type="match status" value="1"/>
</dbReference>
<dbReference type="InterPro" id="IPR011127">
    <property type="entry name" value="Dala_Dala_lig_N"/>
</dbReference>
<comment type="subcellular location">
    <subcellularLocation>
        <location evidence="2 14">Cytoplasm</location>
    </subcellularLocation>
</comment>
<evidence type="ECO:0000256" key="13">
    <source>
        <dbReference type="ARBA" id="ARBA00023316"/>
    </source>
</evidence>
<dbReference type="GO" id="GO:0071555">
    <property type="term" value="P:cell wall organization"/>
    <property type="evidence" value="ECO:0007669"/>
    <property type="project" value="UniProtKB-KW"/>
</dbReference>
<evidence type="ECO:0000256" key="6">
    <source>
        <dbReference type="ARBA" id="ARBA00022723"/>
    </source>
</evidence>
<dbReference type="Gene3D" id="3.30.1490.20">
    <property type="entry name" value="ATP-grasp fold, A domain"/>
    <property type="match status" value="1"/>
</dbReference>
<evidence type="ECO:0000256" key="7">
    <source>
        <dbReference type="ARBA" id="ARBA00022741"/>
    </source>
</evidence>
<dbReference type="Pfam" id="PF07478">
    <property type="entry name" value="Dala_Dala_lig_C"/>
    <property type="match status" value="1"/>
</dbReference>
<name>A0A2L2XF29_9FIRM</name>
<keyword evidence="7 17" id="KW-0547">Nucleotide-binding</keyword>
<comment type="cofactor">
    <cofactor evidence="1">
        <name>Mn(2+)</name>
        <dbReference type="ChEBI" id="CHEBI:29035"/>
    </cofactor>
</comment>
<dbReference type="HAMAP" id="MF_00047">
    <property type="entry name" value="Dala_Dala_lig"/>
    <property type="match status" value="1"/>
</dbReference>
<keyword evidence="4 14" id="KW-0963">Cytoplasm</keyword>
<proteinExistence type="inferred from homology"/>
<keyword evidence="12 16" id="KW-0464">Manganese</keyword>
<dbReference type="GO" id="GO:0008716">
    <property type="term" value="F:D-alanine-D-alanine ligase activity"/>
    <property type="evidence" value="ECO:0007669"/>
    <property type="project" value="UniProtKB-UniRule"/>
</dbReference>
<dbReference type="NCBIfam" id="TIGR01205">
    <property type="entry name" value="D_ala_D_alaTIGR"/>
    <property type="match status" value="1"/>
</dbReference>
<evidence type="ECO:0000313" key="20">
    <source>
        <dbReference type="Proteomes" id="UP000239549"/>
    </source>
</evidence>
<dbReference type="Proteomes" id="UP000239549">
    <property type="component" value="Unassembled WGS sequence"/>
</dbReference>
<comment type="cofactor">
    <cofactor evidence="16">
        <name>Mg(2+)</name>
        <dbReference type="ChEBI" id="CHEBI:18420"/>
    </cofactor>
    <cofactor evidence="16">
        <name>Mn(2+)</name>
        <dbReference type="ChEBI" id="CHEBI:29035"/>
    </cofactor>
    <text evidence="16">Binds 2 magnesium or manganese ions per subunit.</text>
</comment>
<evidence type="ECO:0000256" key="16">
    <source>
        <dbReference type="PIRSR" id="PIRSR039102-3"/>
    </source>
</evidence>
<dbReference type="PANTHER" id="PTHR23132">
    <property type="entry name" value="D-ALANINE--D-ALANINE LIGASE"/>
    <property type="match status" value="1"/>
</dbReference>
<dbReference type="NCBIfam" id="NF002378">
    <property type="entry name" value="PRK01372.1"/>
    <property type="match status" value="1"/>
</dbReference>
<dbReference type="InterPro" id="IPR011761">
    <property type="entry name" value="ATP-grasp"/>
</dbReference>
<evidence type="ECO:0000256" key="10">
    <source>
        <dbReference type="ARBA" id="ARBA00022960"/>
    </source>
</evidence>
<keyword evidence="8 17" id="KW-0067">ATP-binding</keyword>
<dbReference type="GO" id="GO:0009252">
    <property type="term" value="P:peptidoglycan biosynthetic process"/>
    <property type="evidence" value="ECO:0007669"/>
    <property type="project" value="UniProtKB-UniRule"/>
</dbReference>
<dbReference type="Gene3D" id="3.30.470.20">
    <property type="entry name" value="ATP-grasp fold, B domain"/>
    <property type="match status" value="1"/>
</dbReference>
<dbReference type="Pfam" id="PF01820">
    <property type="entry name" value="Dala_Dala_lig_N"/>
    <property type="match status" value="1"/>
</dbReference>
<feature type="binding site" evidence="16">
    <location>
        <position position="274"/>
    </location>
    <ligand>
        <name>Mg(2+)</name>
        <dbReference type="ChEBI" id="CHEBI:18420"/>
        <label>1</label>
    </ligand>
</feature>
<dbReference type="SUPFAM" id="SSF52440">
    <property type="entry name" value="PreATP-grasp domain"/>
    <property type="match status" value="1"/>
</dbReference>
<evidence type="ECO:0000256" key="15">
    <source>
        <dbReference type="PIRSR" id="PIRSR039102-1"/>
    </source>
</evidence>
<feature type="binding site" evidence="16">
    <location>
        <position position="274"/>
    </location>
    <ligand>
        <name>Mg(2+)</name>
        <dbReference type="ChEBI" id="CHEBI:18420"/>
        <label>2</label>
    </ligand>
</feature>
<dbReference type="PANTHER" id="PTHR23132:SF23">
    <property type="entry name" value="D-ALANINE--D-ALANINE LIGASE B"/>
    <property type="match status" value="1"/>
</dbReference>
<dbReference type="InterPro" id="IPR016185">
    <property type="entry name" value="PreATP-grasp_dom_sf"/>
</dbReference>
<dbReference type="PIRSF" id="PIRSF039102">
    <property type="entry name" value="Ddl/VanB"/>
    <property type="match status" value="1"/>
</dbReference>
<feature type="active site" evidence="15">
    <location>
        <position position="285"/>
    </location>
</feature>
<comment type="function">
    <text evidence="14">Cell wall formation.</text>
</comment>
<accession>A0A2L2XF29</accession>
<dbReference type="PROSITE" id="PS00844">
    <property type="entry name" value="DALA_DALA_LIGASE_2"/>
    <property type="match status" value="1"/>
</dbReference>